<evidence type="ECO:0000313" key="2">
    <source>
        <dbReference type="EMBL" id="CAK0792585.1"/>
    </source>
</evidence>
<gene>
    <name evidence="2" type="ORF">PCOR1329_LOCUS3123</name>
</gene>
<feature type="transmembrane region" description="Helical" evidence="1">
    <location>
        <begin position="41"/>
        <end position="61"/>
    </location>
</feature>
<comment type="caution">
    <text evidence="2">The sequence shown here is derived from an EMBL/GenBank/DDBJ whole genome shotgun (WGS) entry which is preliminary data.</text>
</comment>
<sequence length="247" mass="28091">MLAVLLIGQTIFNVATRCLLKGVDDLQSMFGALSPHEILMRVASFSMTFCIIATPLSSFLARHVCTFAEQEEQLVTFSLQHAGCFCCSNGHKHPETQNAMRCDRELIRDTVIDWFGDVGRFDRFVRKKLRSHTVRHAQISYRYLVLCLGSPILPIFGDMVGRVACHFRAGQGALGWRLLLEQMSKGFLFNPLIFNVVMRSFAMWCKPGRACARMCVLIILTVTLAYFLVLLSWRVPIHVFDIFGYIM</sequence>
<evidence type="ECO:0008006" key="4">
    <source>
        <dbReference type="Google" id="ProtNLM"/>
    </source>
</evidence>
<protein>
    <recommendedName>
        <fullName evidence="4">Autophagy-related protein 9</fullName>
    </recommendedName>
</protein>
<proteinExistence type="predicted"/>
<dbReference type="Proteomes" id="UP001189429">
    <property type="component" value="Unassembled WGS sequence"/>
</dbReference>
<name>A0ABN9PMI6_9DINO</name>
<keyword evidence="1" id="KW-0812">Transmembrane</keyword>
<evidence type="ECO:0000256" key="1">
    <source>
        <dbReference type="SAM" id="Phobius"/>
    </source>
</evidence>
<keyword evidence="3" id="KW-1185">Reference proteome</keyword>
<organism evidence="2 3">
    <name type="scientific">Prorocentrum cordatum</name>
    <dbReference type="NCBI Taxonomy" id="2364126"/>
    <lineage>
        <taxon>Eukaryota</taxon>
        <taxon>Sar</taxon>
        <taxon>Alveolata</taxon>
        <taxon>Dinophyceae</taxon>
        <taxon>Prorocentrales</taxon>
        <taxon>Prorocentraceae</taxon>
        <taxon>Prorocentrum</taxon>
    </lineage>
</organism>
<keyword evidence="1" id="KW-1133">Transmembrane helix</keyword>
<keyword evidence="1" id="KW-0472">Membrane</keyword>
<evidence type="ECO:0000313" key="3">
    <source>
        <dbReference type="Proteomes" id="UP001189429"/>
    </source>
</evidence>
<reference evidence="2" key="1">
    <citation type="submission" date="2023-10" db="EMBL/GenBank/DDBJ databases">
        <authorList>
            <person name="Chen Y."/>
            <person name="Shah S."/>
            <person name="Dougan E. K."/>
            <person name="Thang M."/>
            <person name="Chan C."/>
        </authorList>
    </citation>
    <scope>NUCLEOTIDE SEQUENCE [LARGE SCALE GENOMIC DNA]</scope>
</reference>
<dbReference type="EMBL" id="CAUYUJ010000792">
    <property type="protein sequence ID" value="CAK0792585.1"/>
    <property type="molecule type" value="Genomic_DNA"/>
</dbReference>
<accession>A0ABN9PMI6</accession>
<feature type="transmembrane region" description="Helical" evidence="1">
    <location>
        <begin position="184"/>
        <end position="202"/>
    </location>
</feature>
<feature type="transmembrane region" description="Helical" evidence="1">
    <location>
        <begin position="214"/>
        <end position="233"/>
    </location>
</feature>
<feature type="transmembrane region" description="Helical" evidence="1">
    <location>
        <begin position="143"/>
        <end position="164"/>
    </location>
</feature>